<comment type="caution">
    <text evidence="10">The sequence shown here is derived from an EMBL/GenBank/DDBJ whole genome shotgun (WGS) entry which is preliminary data.</text>
</comment>
<dbReference type="GO" id="GO:0008260">
    <property type="term" value="F:succinyl-CoA:3-oxo-acid CoA-transferase activity"/>
    <property type="evidence" value="ECO:0007669"/>
    <property type="project" value="UniProtKB-EC"/>
</dbReference>
<evidence type="ECO:0000313" key="10">
    <source>
        <dbReference type="EMBL" id="KAK2578221.1"/>
    </source>
</evidence>
<comment type="catalytic activity">
    <reaction evidence="8">
        <text>a 3-oxo acid + succinyl-CoA = a 3-oxoacyl-CoA + succinate</text>
        <dbReference type="Rhea" id="RHEA:24564"/>
        <dbReference type="ChEBI" id="CHEBI:30031"/>
        <dbReference type="ChEBI" id="CHEBI:35973"/>
        <dbReference type="ChEBI" id="CHEBI:57292"/>
        <dbReference type="ChEBI" id="CHEBI:90726"/>
        <dbReference type="EC" id="2.8.3.5"/>
    </reaction>
</comment>
<evidence type="ECO:0000313" key="11">
    <source>
        <dbReference type="Proteomes" id="UP001258017"/>
    </source>
</evidence>
<reference evidence="10" key="1">
    <citation type="submission" date="2021-08" db="EMBL/GenBank/DDBJ databases">
        <authorList>
            <person name="Misof B."/>
            <person name="Oliver O."/>
            <person name="Podsiadlowski L."/>
            <person name="Donath A."/>
            <person name="Peters R."/>
            <person name="Mayer C."/>
            <person name="Rust J."/>
            <person name="Gunkel S."/>
            <person name="Lesny P."/>
            <person name="Martin S."/>
            <person name="Oeyen J.P."/>
            <person name="Petersen M."/>
            <person name="Panagiotis P."/>
            <person name="Wilbrandt J."/>
            <person name="Tanja T."/>
        </authorList>
    </citation>
    <scope>NUCLEOTIDE SEQUENCE</scope>
    <source>
        <strain evidence="10">GBR_01_08_01A</strain>
        <tissue evidence="10">Thorax + abdomen</tissue>
    </source>
</reference>
<evidence type="ECO:0000256" key="1">
    <source>
        <dbReference type="ARBA" id="ARBA00004173"/>
    </source>
</evidence>
<proteinExistence type="inferred from homology"/>
<comment type="similarity">
    <text evidence="3 8">Belongs to the 3-oxoacid CoA-transferase family.</text>
</comment>
<gene>
    <name evidence="10" type="ORF">KPH14_009766</name>
</gene>
<keyword evidence="6 8" id="KW-0496">Mitochondrion</keyword>
<dbReference type="GO" id="GO:0005739">
    <property type="term" value="C:mitochondrion"/>
    <property type="evidence" value="ECO:0007669"/>
    <property type="project" value="UniProtKB-SubCell"/>
</dbReference>
<dbReference type="AlphaFoldDB" id="A0AAD9VKL8"/>
<dbReference type="EC" id="2.8.3.5" evidence="8"/>
<dbReference type="InterPro" id="IPR004164">
    <property type="entry name" value="CoA_transf_AS"/>
</dbReference>
<evidence type="ECO:0000256" key="7">
    <source>
        <dbReference type="ARBA" id="ARBA00054372"/>
    </source>
</evidence>
<accession>A0AAD9VKL8</accession>
<dbReference type="InterPro" id="IPR012791">
    <property type="entry name" value="3-oxoacid_CoA-transf_B"/>
</dbReference>
<organism evidence="10 11">
    <name type="scientific">Odynerus spinipes</name>
    <dbReference type="NCBI Taxonomy" id="1348599"/>
    <lineage>
        <taxon>Eukaryota</taxon>
        <taxon>Metazoa</taxon>
        <taxon>Ecdysozoa</taxon>
        <taxon>Arthropoda</taxon>
        <taxon>Hexapoda</taxon>
        <taxon>Insecta</taxon>
        <taxon>Pterygota</taxon>
        <taxon>Neoptera</taxon>
        <taxon>Endopterygota</taxon>
        <taxon>Hymenoptera</taxon>
        <taxon>Apocrita</taxon>
        <taxon>Aculeata</taxon>
        <taxon>Vespoidea</taxon>
        <taxon>Vespidae</taxon>
        <taxon>Eumeninae</taxon>
        <taxon>Odynerus</taxon>
    </lineage>
</organism>
<dbReference type="InterPro" id="IPR012792">
    <property type="entry name" value="3-oxoacid_CoA-transf_A"/>
</dbReference>
<dbReference type="FunFam" id="3.40.1080.10:FF:000002">
    <property type="entry name" value="Succinyl-CoA:3-ketoacid-coenzyme A transferase, mitochondrial"/>
    <property type="match status" value="1"/>
</dbReference>
<evidence type="ECO:0000256" key="4">
    <source>
        <dbReference type="ARBA" id="ARBA00022679"/>
    </source>
</evidence>
<dbReference type="NCBIfam" id="TIGR02429">
    <property type="entry name" value="pcaI_scoA_fam"/>
    <property type="match status" value="1"/>
</dbReference>
<dbReference type="NCBIfam" id="TIGR02428">
    <property type="entry name" value="pcaJ_scoB_fam"/>
    <property type="match status" value="1"/>
</dbReference>
<dbReference type="InterPro" id="IPR004163">
    <property type="entry name" value="CoA_transf_BS"/>
</dbReference>
<dbReference type="Pfam" id="PF01144">
    <property type="entry name" value="CoA_trans"/>
    <property type="match status" value="2"/>
</dbReference>
<evidence type="ECO:0000256" key="2">
    <source>
        <dbReference type="ARBA" id="ARBA00004753"/>
    </source>
</evidence>
<sequence length="560" mass="61024">MAFAINKVNTMFIRISSRSWKQYKNLKISKICAHNFCIQTNIKIEEAKVQKLTPPIGNGKVFNSIDEVISDIPDGAKLLVGGFGLCGIPENLILALLKKGTKQLTVVSNNAGVEDAGLGKLLKEHRIKRMIASYVGENPEFERQYLSGQLEVELTPQGTLAERMRAGGAGIPAFYTPTAFGTIVQEGNVVIKYDKDGKAEISGEARSTNQFNGRNYVLETAITGDFALVKAWKADPAGNLVFRKSARNFNPVMCKAANVAIAEVEEIVEIGQLDPDQVHLPGIFVDRVVKGPHYEKRIEKRLTKQSIKPKKVTPASKARERIIRRAALEFKDGMYANLGIGIPMLASNYIPKGIKVTLQSENGILGLGPFPDEENVDADLINAGKETVTVLPGASFFSSDDSFAMIRGGHIDLTILGGMQVSENGDLANWIVPGTVVKGMGGAMDLVSSSRTKVVVTMEHRARDGSPKILKNCTLPVTGQQCVDLIITDLAVFEVIKGEGLKLIEVAANVDISDVVSSTGCEFTVADDLKEMQQVKTTQHNCDCIIKILYKYINKFVHCN</sequence>
<comment type="function">
    <text evidence="7 8">Key enzyme for ketone body catabolism. Transfers the CoA moiety from succinate to acetoacetate. Formation of the enzyme-CoA intermediate proceeds via an unstable anhydride species formed between the carboxylate groups of the enzyme and substrate.</text>
</comment>
<dbReference type="InterPro" id="IPR014388">
    <property type="entry name" value="3-oxoacid_CoA-transferase"/>
</dbReference>
<comment type="pathway">
    <text evidence="2 8">Ketone metabolism; succinyl-CoA degradation; acetoacetyl-CoA from succinyl-CoA: step 1/1.</text>
</comment>
<dbReference type="GO" id="GO:0046952">
    <property type="term" value="P:ketone body catabolic process"/>
    <property type="evidence" value="ECO:0007669"/>
    <property type="project" value="InterPro"/>
</dbReference>
<keyword evidence="5" id="KW-0809">Transit peptide</keyword>
<evidence type="ECO:0000256" key="5">
    <source>
        <dbReference type="ARBA" id="ARBA00022946"/>
    </source>
</evidence>
<dbReference type="FunFam" id="3.40.1080.10:FF:000001">
    <property type="entry name" value="Succinyl-coa:3-ketoacid-coenzyme a transferase subunit b"/>
    <property type="match status" value="1"/>
</dbReference>
<feature type="active site" description="5-glutamyl coenzyme A thioester intermediate" evidence="9">
    <location>
        <position position="361"/>
    </location>
</feature>
<keyword evidence="4 8" id="KW-0808">Transferase</keyword>
<reference evidence="10" key="2">
    <citation type="journal article" date="2023" name="Commun. Biol.">
        <title>Intrasexual cuticular hydrocarbon dimorphism in a wasp sheds light on hydrocarbon biosynthesis genes in Hymenoptera.</title>
        <authorList>
            <person name="Moris V.C."/>
            <person name="Podsiadlowski L."/>
            <person name="Martin S."/>
            <person name="Oeyen J.P."/>
            <person name="Donath A."/>
            <person name="Petersen M."/>
            <person name="Wilbrandt J."/>
            <person name="Misof B."/>
            <person name="Liedtke D."/>
            <person name="Thamm M."/>
            <person name="Scheiner R."/>
            <person name="Schmitt T."/>
            <person name="Niehuis O."/>
        </authorList>
    </citation>
    <scope>NUCLEOTIDE SEQUENCE</scope>
    <source>
        <strain evidence="10">GBR_01_08_01A</strain>
    </source>
</reference>
<dbReference type="PIRSF" id="PIRSF000858">
    <property type="entry name" value="SCOT-t"/>
    <property type="match status" value="1"/>
</dbReference>
<dbReference type="Proteomes" id="UP001258017">
    <property type="component" value="Unassembled WGS sequence"/>
</dbReference>
<protein>
    <recommendedName>
        <fullName evidence="8">Succinyl-CoA:3-ketoacid-coenzyme A transferase</fullName>
        <ecNumber evidence="8">2.8.3.5</ecNumber>
    </recommendedName>
</protein>
<evidence type="ECO:0000256" key="9">
    <source>
        <dbReference type="PIRSR" id="PIRSR000858-1"/>
    </source>
</evidence>
<name>A0AAD9VKL8_9HYME</name>
<evidence type="ECO:0000256" key="6">
    <source>
        <dbReference type="ARBA" id="ARBA00023128"/>
    </source>
</evidence>
<dbReference type="EMBL" id="JAIFRP010000511">
    <property type="protein sequence ID" value="KAK2578221.1"/>
    <property type="molecule type" value="Genomic_DNA"/>
</dbReference>
<dbReference type="PROSITE" id="PS01273">
    <property type="entry name" value="COA_TRANSF_1"/>
    <property type="match status" value="1"/>
</dbReference>
<evidence type="ECO:0000256" key="3">
    <source>
        <dbReference type="ARBA" id="ARBA00007154"/>
    </source>
</evidence>
<dbReference type="Gene3D" id="3.40.1080.10">
    <property type="entry name" value="Glutaconate Coenzyme A-transferase"/>
    <property type="match status" value="2"/>
</dbReference>
<dbReference type="PANTHER" id="PTHR13707">
    <property type="entry name" value="KETOACID-COENZYME A TRANSFERASE"/>
    <property type="match status" value="1"/>
</dbReference>
<dbReference type="SUPFAM" id="SSF100950">
    <property type="entry name" value="NagB/RpiA/CoA transferase-like"/>
    <property type="match status" value="2"/>
</dbReference>
<evidence type="ECO:0000256" key="8">
    <source>
        <dbReference type="PIRNR" id="PIRNR000858"/>
    </source>
</evidence>
<dbReference type="SMART" id="SM00882">
    <property type="entry name" value="CoA_trans"/>
    <property type="match status" value="2"/>
</dbReference>
<dbReference type="PROSITE" id="PS01274">
    <property type="entry name" value="COA_TRANSF_2"/>
    <property type="match status" value="1"/>
</dbReference>
<dbReference type="InterPro" id="IPR037171">
    <property type="entry name" value="NagB/RpiA_transferase-like"/>
</dbReference>
<keyword evidence="11" id="KW-1185">Reference proteome</keyword>
<comment type="subcellular location">
    <subcellularLocation>
        <location evidence="1">Mitochondrion</location>
    </subcellularLocation>
</comment>
<dbReference type="PANTHER" id="PTHR13707:SF23">
    <property type="entry name" value="SUCCINYL-COA:3-KETOACID-COENZYME A TRANSFERASE"/>
    <property type="match status" value="1"/>
</dbReference>
<dbReference type="InterPro" id="IPR004165">
    <property type="entry name" value="CoA_trans_fam_I"/>
</dbReference>